<dbReference type="AlphaFoldDB" id="A0A8R1IVJ5"/>
<reference evidence="2" key="1">
    <citation type="submission" date="2010-08" db="EMBL/GenBank/DDBJ databases">
        <authorList>
            <consortium name="Caenorhabditis japonica Sequencing Consortium"/>
            <person name="Wilson R.K."/>
        </authorList>
    </citation>
    <scope>NUCLEOTIDE SEQUENCE [LARGE SCALE GENOMIC DNA]</scope>
    <source>
        <strain evidence="2">DF5081</strain>
    </source>
</reference>
<keyword evidence="2" id="KW-1185">Reference proteome</keyword>
<name>A0A8R1IVJ5_CAEJA</name>
<sequence>MTERLMNRGIASADMKALLADRGWNVYLTSGETLPDIVAVSPAYGLLCISLAGSDDGMVALNRQVANLRALDGSLQRLLVHRVSVARSAITREAKQLAPDEALRGDWLDRLPSRKVDAQAVEALDRALRPRIELSLPRRTRPPR</sequence>
<evidence type="ECO:0000313" key="2">
    <source>
        <dbReference type="Proteomes" id="UP000005237"/>
    </source>
</evidence>
<protein>
    <submittedName>
        <fullName evidence="1">Uncharacterized protein</fullName>
    </submittedName>
</protein>
<accession>A0A8R1IVJ5</accession>
<dbReference type="Proteomes" id="UP000005237">
    <property type="component" value="Unassembled WGS sequence"/>
</dbReference>
<proteinExistence type="predicted"/>
<dbReference type="EnsemblMetazoa" id="CJA42633.1">
    <property type="protein sequence ID" value="CJA42633.1"/>
    <property type="gene ID" value="WBGene00218481"/>
</dbReference>
<reference evidence="1" key="2">
    <citation type="submission" date="2022-06" db="UniProtKB">
        <authorList>
            <consortium name="EnsemblMetazoa"/>
        </authorList>
    </citation>
    <scope>IDENTIFICATION</scope>
    <source>
        <strain evidence="1">DF5081</strain>
    </source>
</reference>
<organism evidence="1 2">
    <name type="scientific">Caenorhabditis japonica</name>
    <dbReference type="NCBI Taxonomy" id="281687"/>
    <lineage>
        <taxon>Eukaryota</taxon>
        <taxon>Metazoa</taxon>
        <taxon>Ecdysozoa</taxon>
        <taxon>Nematoda</taxon>
        <taxon>Chromadorea</taxon>
        <taxon>Rhabditida</taxon>
        <taxon>Rhabditina</taxon>
        <taxon>Rhabditomorpha</taxon>
        <taxon>Rhabditoidea</taxon>
        <taxon>Rhabditidae</taxon>
        <taxon>Peloderinae</taxon>
        <taxon>Caenorhabditis</taxon>
    </lineage>
</organism>
<evidence type="ECO:0000313" key="1">
    <source>
        <dbReference type="EnsemblMetazoa" id="CJA42633.1"/>
    </source>
</evidence>